<dbReference type="EMBL" id="ML977158">
    <property type="protein sequence ID" value="KAF1986269.1"/>
    <property type="molecule type" value="Genomic_DNA"/>
</dbReference>
<keyword evidence="3" id="KW-1185">Reference proteome</keyword>
<dbReference type="Proteomes" id="UP000800041">
    <property type="component" value="Unassembled WGS sequence"/>
</dbReference>
<reference evidence="2" key="1">
    <citation type="journal article" date="2020" name="Stud. Mycol.">
        <title>101 Dothideomycetes genomes: a test case for predicting lifestyles and emergence of pathogens.</title>
        <authorList>
            <person name="Haridas S."/>
            <person name="Albert R."/>
            <person name="Binder M."/>
            <person name="Bloem J."/>
            <person name="Labutti K."/>
            <person name="Salamov A."/>
            <person name="Andreopoulos B."/>
            <person name="Baker S."/>
            <person name="Barry K."/>
            <person name="Bills G."/>
            <person name="Bluhm B."/>
            <person name="Cannon C."/>
            <person name="Castanera R."/>
            <person name="Culley D."/>
            <person name="Daum C."/>
            <person name="Ezra D."/>
            <person name="Gonzalez J."/>
            <person name="Henrissat B."/>
            <person name="Kuo A."/>
            <person name="Liang C."/>
            <person name="Lipzen A."/>
            <person name="Lutzoni F."/>
            <person name="Magnuson J."/>
            <person name="Mondo S."/>
            <person name="Nolan M."/>
            <person name="Ohm R."/>
            <person name="Pangilinan J."/>
            <person name="Park H.-J."/>
            <person name="Ramirez L."/>
            <person name="Alfaro M."/>
            <person name="Sun H."/>
            <person name="Tritt A."/>
            <person name="Yoshinaga Y."/>
            <person name="Zwiers L.-H."/>
            <person name="Turgeon B."/>
            <person name="Goodwin S."/>
            <person name="Spatafora J."/>
            <person name="Crous P."/>
            <person name="Grigoriev I."/>
        </authorList>
    </citation>
    <scope>NUCLEOTIDE SEQUENCE</scope>
    <source>
        <strain evidence="2">CBS 113979</strain>
    </source>
</reference>
<organism evidence="2 3">
    <name type="scientific">Aulographum hederae CBS 113979</name>
    <dbReference type="NCBI Taxonomy" id="1176131"/>
    <lineage>
        <taxon>Eukaryota</taxon>
        <taxon>Fungi</taxon>
        <taxon>Dikarya</taxon>
        <taxon>Ascomycota</taxon>
        <taxon>Pezizomycotina</taxon>
        <taxon>Dothideomycetes</taxon>
        <taxon>Pleosporomycetidae</taxon>
        <taxon>Aulographales</taxon>
        <taxon>Aulographaceae</taxon>
    </lineage>
</organism>
<evidence type="ECO:0000313" key="3">
    <source>
        <dbReference type="Proteomes" id="UP000800041"/>
    </source>
</evidence>
<keyword evidence="1" id="KW-1133">Transmembrane helix</keyword>
<protein>
    <submittedName>
        <fullName evidence="2">Uncharacterized protein</fullName>
    </submittedName>
</protein>
<accession>A0A6G1GZU1</accession>
<sequence length="101" mass="11402">MFSSSLMSCAFSLRRRKSCWLRLSIIVCFRLTAFFSVCTSIISLRSFAASPSERCFSLSNCSSERCFSLFNWSCVRASSLSLLIMSSRMTVSSLFAFRSLV</sequence>
<gene>
    <name evidence="2" type="ORF">K402DRAFT_93930</name>
</gene>
<keyword evidence="1" id="KW-0812">Transmembrane</keyword>
<keyword evidence="1" id="KW-0472">Membrane</keyword>
<evidence type="ECO:0000256" key="1">
    <source>
        <dbReference type="SAM" id="Phobius"/>
    </source>
</evidence>
<proteinExistence type="predicted"/>
<feature type="transmembrane region" description="Helical" evidence="1">
    <location>
        <begin position="20"/>
        <end position="44"/>
    </location>
</feature>
<name>A0A6G1GZU1_9PEZI</name>
<dbReference type="AlphaFoldDB" id="A0A6G1GZU1"/>
<evidence type="ECO:0000313" key="2">
    <source>
        <dbReference type="EMBL" id="KAF1986269.1"/>
    </source>
</evidence>